<evidence type="ECO:0000256" key="3">
    <source>
        <dbReference type="ARBA" id="ARBA00022989"/>
    </source>
</evidence>
<dbReference type="AlphaFoldDB" id="A0A0W0U4K5"/>
<dbReference type="RefSeq" id="WP_058443837.1">
    <property type="nucleotide sequence ID" value="NZ_CAAAHT010000024.1"/>
</dbReference>
<keyword evidence="4 5" id="KW-0472">Membrane</keyword>
<name>A0A0W0U4K5_9GAMM</name>
<dbReference type="EMBL" id="LNYB01000018">
    <property type="protein sequence ID" value="KTD03006.1"/>
    <property type="molecule type" value="Genomic_DNA"/>
</dbReference>
<keyword evidence="2 5" id="KW-0812">Transmembrane</keyword>
<dbReference type="GO" id="GO:0016020">
    <property type="term" value="C:membrane"/>
    <property type="evidence" value="ECO:0007669"/>
    <property type="project" value="UniProtKB-SubCell"/>
</dbReference>
<reference evidence="7 9" key="1">
    <citation type="submission" date="2015-11" db="EMBL/GenBank/DDBJ databases">
        <title>Genomic analysis of 38 Legionella species identifies large and diverse effector repertoires.</title>
        <authorList>
            <person name="Burstein D."/>
            <person name="Amaro F."/>
            <person name="Zusman T."/>
            <person name="Lifshitz Z."/>
            <person name="Cohen O."/>
            <person name="Gilbert J.A."/>
            <person name="Pupko T."/>
            <person name="Shuman H.A."/>
            <person name="Segal G."/>
        </authorList>
    </citation>
    <scope>NUCLEOTIDE SEQUENCE [LARGE SCALE GENOMIC DNA]</scope>
    <source>
        <strain evidence="7 9">WO-44C</strain>
    </source>
</reference>
<evidence type="ECO:0000256" key="5">
    <source>
        <dbReference type="SAM" id="Phobius"/>
    </source>
</evidence>
<evidence type="ECO:0000256" key="4">
    <source>
        <dbReference type="ARBA" id="ARBA00023136"/>
    </source>
</evidence>
<feature type="domain" description="RDD" evidence="6">
    <location>
        <begin position="11"/>
        <end position="101"/>
    </location>
</feature>
<proteinExistence type="predicted"/>
<accession>A0A0W0U4K5</accession>
<comment type="subcellular location">
    <subcellularLocation>
        <location evidence="1">Membrane</location>
        <topology evidence="1">Multi-pass membrane protein</topology>
    </subcellularLocation>
</comment>
<keyword evidence="9" id="KW-1185">Reference proteome</keyword>
<sequence length="128" mass="14499">MLLFKYLASQLYDGFILLALFFAFTAVCLCINHGVAIPPASRWYQFSLLAIFLIYYLLSICCGGKTIGMRAWRLAIITEQGNPRLLQAIMRLILLIPAMLGALLLWQNPQTFVLRWTKTELISADKLG</sequence>
<dbReference type="OrthoDB" id="9793824at2"/>
<dbReference type="Pfam" id="PF06271">
    <property type="entry name" value="RDD"/>
    <property type="match status" value="1"/>
</dbReference>
<gene>
    <name evidence="7" type="ORF">Lfee_0622</name>
    <name evidence="8" type="ORF">NCTC12022_03103</name>
</gene>
<evidence type="ECO:0000256" key="1">
    <source>
        <dbReference type="ARBA" id="ARBA00004141"/>
    </source>
</evidence>
<reference evidence="8 10" key="2">
    <citation type="submission" date="2018-06" db="EMBL/GenBank/DDBJ databases">
        <authorList>
            <consortium name="Pathogen Informatics"/>
            <person name="Doyle S."/>
        </authorList>
    </citation>
    <scope>NUCLEOTIDE SEQUENCE [LARGE SCALE GENOMIC DNA]</scope>
    <source>
        <strain evidence="8 10">NCTC12022</strain>
    </source>
</reference>
<feature type="transmembrane region" description="Helical" evidence="5">
    <location>
        <begin position="43"/>
        <end position="64"/>
    </location>
</feature>
<protein>
    <submittedName>
        <fullName evidence="7 8">RDD family</fullName>
    </submittedName>
</protein>
<feature type="transmembrane region" description="Helical" evidence="5">
    <location>
        <begin position="85"/>
        <end position="106"/>
    </location>
</feature>
<dbReference type="EMBL" id="UASS01000038">
    <property type="protein sequence ID" value="SPX62345.1"/>
    <property type="molecule type" value="Genomic_DNA"/>
</dbReference>
<dbReference type="Proteomes" id="UP000251942">
    <property type="component" value="Unassembled WGS sequence"/>
</dbReference>
<dbReference type="InterPro" id="IPR010432">
    <property type="entry name" value="RDD"/>
</dbReference>
<dbReference type="Proteomes" id="UP000054698">
    <property type="component" value="Unassembled WGS sequence"/>
</dbReference>
<evidence type="ECO:0000313" key="7">
    <source>
        <dbReference type="EMBL" id="KTD03006.1"/>
    </source>
</evidence>
<evidence type="ECO:0000313" key="10">
    <source>
        <dbReference type="Proteomes" id="UP000251942"/>
    </source>
</evidence>
<evidence type="ECO:0000256" key="2">
    <source>
        <dbReference type="ARBA" id="ARBA00022692"/>
    </source>
</evidence>
<keyword evidence="3 5" id="KW-1133">Transmembrane helix</keyword>
<evidence type="ECO:0000313" key="9">
    <source>
        <dbReference type="Proteomes" id="UP000054698"/>
    </source>
</evidence>
<feature type="transmembrane region" description="Helical" evidence="5">
    <location>
        <begin position="12"/>
        <end position="37"/>
    </location>
</feature>
<evidence type="ECO:0000313" key="8">
    <source>
        <dbReference type="EMBL" id="SPX62345.1"/>
    </source>
</evidence>
<organism evidence="7 9">
    <name type="scientific">Legionella feeleii</name>
    <dbReference type="NCBI Taxonomy" id="453"/>
    <lineage>
        <taxon>Bacteria</taxon>
        <taxon>Pseudomonadati</taxon>
        <taxon>Pseudomonadota</taxon>
        <taxon>Gammaproteobacteria</taxon>
        <taxon>Legionellales</taxon>
        <taxon>Legionellaceae</taxon>
        <taxon>Legionella</taxon>
    </lineage>
</organism>
<evidence type="ECO:0000259" key="6">
    <source>
        <dbReference type="Pfam" id="PF06271"/>
    </source>
</evidence>
<dbReference type="STRING" id="453.Lfee_0622"/>
<dbReference type="PATRIC" id="fig|453.4.peg.672"/>